<dbReference type="SUPFAM" id="SSF53098">
    <property type="entry name" value="Ribonuclease H-like"/>
    <property type="match status" value="1"/>
</dbReference>
<dbReference type="EMBL" id="JAUJYO010000009">
    <property type="protein sequence ID" value="KAK1308283.1"/>
    <property type="molecule type" value="Genomic_DNA"/>
</dbReference>
<dbReference type="PANTHER" id="PTHR47723">
    <property type="entry name" value="OS05G0353850 PROTEIN"/>
    <property type="match status" value="1"/>
</dbReference>
<feature type="domain" description="RNase H type-1" evidence="1">
    <location>
        <begin position="106"/>
        <end position="180"/>
    </location>
</feature>
<comment type="caution">
    <text evidence="2">The sequence shown here is derived from an EMBL/GenBank/DDBJ whole genome shotgun (WGS) entry which is preliminary data.</text>
</comment>
<name>A0AAV9E5M8_ACOCL</name>
<proteinExistence type="predicted"/>
<reference evidence="2" key="2">
    <citation type="submission" date="2023-06" db="EMBL/GenBank/DDBJ databases">
        <authorList>
            <person name="Ma L."/>
            <person name="Liu K.-W."/>
            <person name="Li Z."/>
            <person name="Hsiao Y.-Y."/>
            <person name="Qi Y."/>
            <person name="Fu T."/>
            <person name="Tang G."/>
            <person name="Zhang D."/>
            <person name="Sun W.-H."/>
            <person name="Liu D.-K."/>
            <person name="Li Y."/>
            <person name="Chen G.-Z."/>
            <person name="Liu X.-D."/>
            <person name="Liao X.-Y."/>
            <person name="Jiang Y.-T."/>
            <person name="Yu X."/>
            <person name="Hao Y."/>
            <person name="Huang J."/>
            <person name="Zhao X.-W."/>
            <person name="Ke S."/>
            <person name="Chen Y.-Y."/>
            <person name="Wu W.-L."/>
            <person name="Hsu J.-L."/>
            <person name="Lin Y.-F."/>
            <person name="Huang M.-D."/>
            <person name="Li C.-Y."/>
            <person name="Huang L."/>
            <person name="Wang Z.-W."/>
            <person name="Zhao X."/>
            <person name="Zhong W.-Y."/>
            <person name="Peng D.-H."/>
            <person name="Ahmad S."/>
            <person name="Lan S."/>
            <person name="Zhang J.-S."/>
            <person name="Tsai W.-C."/>
            <person name="Van De Peer Y."/>
            <person name="Liu Z.-J."/>
        </authorList>
    </citation>
    <scope>NUCLEOTIDE SEQUENCE</scope>
    <source>
        <strain evidence="2">CP</strain>
        <tissue evidence="2">Leaves</tissue>
    </source>
</reference>
<gene>
    <name evidence="2" type="ORF">QJS10_CPA09g00726</name>
</gene>
<dbReference type="InterPro" id="IPR002156">
    <property type="entry name" value="RNaseH_domain"/>
</dbReference>
<organism evidence="2 3">
    <name type="scientific">Acorus calamus</name>
    <name type="common">Sweet flag</name>
    <dbReference type="NCBI Taxonomy" id="4465"/>
    <lineage>
        <taxon>Eukaryota</taxon>
        <taxon>Viridiplantae</taxon>
        <taxon>Streptophyta</taxon>
        <taxon>Embryophyta</taxon>
        <taxon>Tracheophyta</taxon>
        <taxon>Spermatophyta</taxon>
        <taxon>Magnoliopsida</taxon>
        <taxon>Liliopsida</taxon>
        <taxon>Acoraceae</taxon>
        <taxon>Acorus</taxon>
    </lineage>
</organism>
<dbReference type="CDD" id="cd06222">
    <property type="entry name" value="RNase_H_like"/>
    <property type="match status" value="1"/>
</dbReference>
<dbReference type="InterPro" id="IPR036397">
    <property type="entry name" value="RNaseH_sf"/>
</dbReference>
<dbReference type="InterPro" id="IPR012337">
    <property type="entry name" value="RNaseH-like_sf"/>
</dbReference>
<sequence>MEVRLCKIFCFEERCGSTDLENIFVVKKSVEIGLRKTDIVILILIEYLEGRCGKERPSGQRCVLENSESPLAPRISLLFGVLFKDKPRVPIPVTWSPPPVGWIKANSDGSRSENRYGFGALIRNSDGHCVSATSARIRACSINLLELKGVVAGMKLAQRMGAQQIWSETDSTTAVAWAHGKGLIP</sequence>
<dbReference type="Pfam" id="PF13456">
    <property type="entry name" value="RVT_3"/>
    <property type="match status" value="1"/>
</dbReference>
<dbReference type="InterPro" id="IPR044730">
    <property type="entry name" value="RNase_H-like_dom_plant"/>
</dbReference>
<protein>
    <recommendedName>
        <fullName evidence="1">RNase H type-1 domain-containing protein</fullName>
    </recommendedName>
</protein>
<dbReference type="GO" id="GO:0004523">
    <property type="term" value="F:RNA-DNA hybrid ribonuclease activity"/>
    <property type="evidence" value="ECO:0007669"/>
    <property type="project" value="InterPro"/>
</dbReference>
<dbReference type="AlphaFoldDB" id="A0AAV9E5M8"/>
<accession>A0AAV9E5M8</accession>
<reference evidence="2" key="1">
    <citation type="journal article" date="2023" name="Nat. Commun.">
        <title>Diploid and tetraploid genomes of Acorus and the evolution of monocots.</title>
        <authorList>
            <person name="Ma L."/>
            <person name="Liu K.W."/>
            <person name="Li Z."/>
            <person name="Hsiao Y.Y."/>
            <person name="Qi Y."/>
            <person name="Fu T."/>
            <person name="Tang G.D."/>
            <person name="Zhang D."/>
            <person name="Sun W.H."/>
            <person name="Liu D.K."/>
            <person name="Li Y."/>
            <person name="Chen G.Z."/>
            <person name="Liu X.D."/>
            <person name="Liao X.Y."/>
            <person name="Jiang Y.T."/>
            <person name="Yu X."/>
            <person name="Hao Y."/>
            <person name="Huang J."/>
            <person name="Zhao X.W."/>
            <person name="Ke S."/>
            <person name="Chen Y.Y."/>
            <person name="Wu W.L."/>
            <person name="Hsu J.L."/>
            <person name="Lin Y.F."/>
            <person name="Huang M.D."/>
            <person name="Li C.Y."/>
            <person name="Huang L."/>
            <person name="Wang Z.W."/>
            <person name="Zhao X."/>
            <person name="Zhong W.Y."/>
            <person name="Peng D.H."/>
            <person name="Ahmad S."/>
            <person name="Lan S."/>
            <person name="Zhang J.S."/>
            <person name="Tsai W.C."/>
            <person name="Van de Peer Y."/>
            <person name="Liu Z.J."/>
        </authorList>
    </citation>
    <scope>NUCLEOTIDE SEQUENCE</scope>
    <source>
        <strain evidence="2">CP</strain>
    </source>
</reference>
<dbReference type="InterPro" id="IPR053151">
    <property type="entry name" value="RNase_H-like"/>
</dbReference>
<evidence type="ECO:0000313" key="3">
    <source>
        <dbReference type="Proteomes" id="UP001180020"/>
    </source>
</evidence>
<dbReference type="Proteomes" id="UP001180020">
    <property type="component" value="Unassembled WGS sequence"/>
</dbReference>
<dbReference type="GO" id="GO:0003676">
    <property type="term" value="F:nucleic acid binding"/>
    <property type="evidence" value="ECO:0007669"/>
    <property type="project" value="InterPro"/>
</dbReference>
<evidence type="ECO:0000313" key="2">
    <source>
        <dbReference type="EMBL" id="KAK1308283.1"/>
    </source>
</evidence>
<dbReference type="Gene3D" id="3.30.420.10">
    <property type="entry name" value="Ribonuclease H-like superfamily/Ribonuclease H"/>
    <property type="match status" value="1"/>
</dbReference>
<keyword evidence="3" id="KW-1185">Reference proteome</keyword>
<dbReference type="PANTHER" id="PTHR47723:SF19">
    <property type="entry name" value="POLYNUCLEOTIDYL TRANSFERASE, RIBONUCLEASE H-LIKE SUPERFAMILY PROTEIN"/>
    <property type="match status" value="1"/>
</dbReference>
<evidence type="ECO:0000259" key="1">
    <source>
        <dbReference type="Pfam" id="PF13456"/>
    </source>
</evidence>